<keyword evidence="2" id="KW-0732">Signal</keyword>
<sequence>MKIFTLFLFVFNKTYADSFLMKIPQITNICLINHKNSTEVLFETTNISDKHRNKLVPLIFFYKDDIPRKIRFYFPHGNSEEENKNTKEEIKKMLESKNLHVRDYHEEHYKPIINTPLSFQIDIGEFKVEKNFHVEFSLFYEDTLLFYPAKFTKYDFIKQNETDIKWEFIVGIFSLVLFSAGWFICCINIHKKYTNNN</sequence>
<protein>
    <recommendedName>
        <fullName evidence="5">Protein PBN1</fullName>
    </recommendedName>
</protein>
<dbReference type="AlphaFoldDB" id="A0A1W0E882"/>
<feature type="signal peptide" evidence="2">
    <location>
        <begin position="1"/>
        <end position="16"/>
    </location>
</feature>
<keyword evidence="4" id="KW-1185">Reference proteome</keyword>
<organism evidence="3 4">
    <name type="scientific">Ecytonucleospora hepatopenaei</name>
    <dbReference type="NCBI Taxonomy" id="646526"/>
    <lineage>
        <taxon>Eukaryota</taxon>
        <taxon>Fungi</taxon>
        <taxon>Fungi incertae sedis</taxon>
        <taxon>Microsporidia</taxon>
        <taxon>Enterocytozoonidae</taxon>
        <taxon>Ecytonucleospora</taxon>
    </lineage>
</organism>
<evidence type="ECO:0000256" key="1">
    <source>
        <dbReference type="SAM" id="Phobius"/>
    </source>
</evidence>
<keyword evidence="1" id="KW-0812">Transmembrane</keyword>
<name>A0A1W0E882_9MICR</name>
<feature type="transmembrane region" description="Helical" evidence="1">
    <location>
        <begin position="168"/>
        <end position="189"/>
    </location>
</feature>
<accession>A0A1W0E882</accession>
<evidence type="ECO:0000256" key="2">
    <source>
        <dbReference type="SAM" id="SignalP"/>
    </source>
</evidence>
<feature type="chain" id="PRO_5010745385" description="Protein PBN1" evidence="2">
    <location>
        <begin position="17"/>
        <end position="197"/>
    </location>
</feature>
<evidence type="ECO:0008006" key="5">
    <source>
        <dbReference type="Google" id="ProtNLM"/>
    </source>
</evidence>
<evidence type="ECO:0000313" key="3">
    <source>
        <dbReference type="EMBL" id="OQS55474.1"/>
    </source>
</evidence>
<comment type="caution">
    <text evidence="3">The sequence shown here is derived from an EMBL/GenBank/DDBJ whole genome shotgun (WGS) entry which is preliminary data.</text>
</comment>
<reference evidence="3 4" key="1">
    <citation type="journal article" date="2017" name="Environ. Microbiol.">
        <title>Decay of the glycolytic pathway and adaptation to intranuclear parasitism within Enterocytozoonidae microsporidia.</title>
        <authorList>
            <person name="Wiredu Boakye D."/>
            <person name="Jaroenlak P."/>
            <person name="Prachumwat A."/>
            <person name="Williams T.A."/>
            <person name="Bateman K.S."/>
            <person name="Itsathitphaisarn O."/>
            <person name="Sritunyalucksana K."/>
            <person name="Paszkiewicz K.H."/>
            <person name="Moore K.A."/>
            <person name="Stentiford G.D."/>
            <person name="Williams B.A."/>
        </authorList>
    </citation>
    <scope>NUCLEOTIDE SEQUENCE [LARGE SCALE GENOMIC DNA]</scope>
    <source>
        <strain evidence="3 4">TH1</strain>
    </source>
</reference>
<dbReference type="Proteomes" id="UP000192758">
    <property type="component" value="Unassembled WGS sequence"/>
</dbReference>
<keyword evidence="1" id="KW-0472">Membrane</keyword>
<proteinExistence type="predicted"/>
<gene>
    <name evidence="3" type="ORF">EHP00_823</name>
</gene>
<keyword evidence="1" id="KW-1133">Transmembrane helix</keyword>
<dbReference type="EMBL" id="MNPJ01000008">
    <property type="protein sequence ID" value="OQS55474.1"/>
    <property type="molecule type" value="Genomic_DNA"/>
</dbReference>
<dbReference type="VEuPathDB" id="MicrosporidiaDB:EHP00_823"/>
<evidence type="ECO:0000313" key="4">
    <source>
        <dbReference type="Proteomes" id="UP000192758"/>
    </source>
</evidence>